<proteinExistence type="predicted"/>
<keyword evidence="2 5" id="KW-0808">Transferase</keyword>
<dbReference type="PANTHER" id="PTHR12526:SF629">
    <property type="entry name" value="TEICHURONIC ACID BIOSYNTHESIS GLYCOSYLTRANSFERASE TUAH-RELATED"/>
    <property type="match status" value="1"/>
</dbReference>
<dbReference type="GO" id="GO:0016757">
    <property type="term" value="F:glycosyltransferase activity"/>
    <property type="evidence" value="ECO:0007669"/>
    <property type="project" value="UniProtKB-KW"/>
</dbReference>
<reference evidence="5" key="1">
    <citation type="submission" date="2019-10" db="EMBL/GenBank/DDBJ databases">
        <title>Metagenomic sequencing of thiosulfate-disproportionating enrichment culture.</title>
        <authorList>
            <person name="Umezawa K."/>
            <person name="Kojima H."/>
            <person name="Fukui M."/>
        </authorList>
    </citation>
    <scope>NUCLEOTIDE SEQUENCE</scope>
    <source>
        <strain evidence="5">45J</strain>
    </source>
</reference>
<dbReference type="SUPFAM" id="SSF53756">
    <property type="entry name" value="UDP-Glycosyltransferase/glycogen phosphorylase"/>
    <property type="match status" value="1"/>
</dbReference>
<dbReference type="EMBL" id="BLAB01000001">
    <property type="protein sequence ID" value="GER93556.1"/>
    <property type="molecule type" value="Genomic_DNA"/>
</dbReference>
<dbReference type="Pfam" id="PF00534">
    <property type="entry name" value="Glycos_transf_1"/>
    <property type="match status" value="1"/>
</dbReference>
<dbReference type="PANTHER" id="PTHR12526">
    <property type="entry name" value="GLYCOSYLTRANSFERASE"/>
    <property type="match status" value="1"/>
</dbReference>
<evidence type="ECO:0000256" key="2">
    <source>
        <dbReference type="ARBA" id="ARBA00022679"/>
    </source>
</evidence>
<dbReference type="CDD" id="cd03801">
    <property type="entry name" value="GT4_PimA-like"/>
    <property type="match status" value="1"/>
</dbReference>
<name>A0A5J4L7Q9_9ZZZZ</name>
<dbReference type="InterPro" id="IPR028098">
    <property type="entry name" value="Glyco_trans_4-like_N"/>
</dbReference>
<protein>
    <submittedName>
        <fullName evidence="5">Glycosyltransferase family 1 protein</fullName>
    </submittedName>
</protein>
<feature type="domain" description="Glycosyltransferase subfamily 4-like N-terminal" evidence="4">
    <location>
        <begin position="56"/>
        <end position="202"/>
    </location>
</feature>
<dbReference type="AlphaFoldDB" id="A0A5J4L7Q9"/>
<keyword evidence="1" id="KW-0328">Glycosyltransferase</keyword>
<dbReference type="Gene3D" id="3.40.50.2000">
    <property type="entry name" value="Glycogen Phosphorylase B"/>
    <property type="match status" value="2"/>
</dbReference>
<sequence length="401" mass="45503">MKKILILDTGKEWGGGTNSLLELLKRIDKNKYRFIALFYNNYKKGSDSNIKTEIEKLGIDVLLLEQKKQPAIAKILKELFRALFFFNRQLRKYMVFIIDYQFRIKSNAKKIANTLKDLKIDLLYMNNQPSSNLEGIIASKITGIPALQHSRIETRLNPFEVKAANLWLKKMICVSEGVKNTFVRQGIDAKKCVVVYNGIDPETKPSMPPHEVRKKWEVSENDILIGTVGSLIKRKRLKDLIEAISIAANKTDHTIKCIIIGEGTERENLVDLVKRKNLHDKVIFTGFQVDAVSYINAMDIFVLTSEKEGLPRVILEAMLMGKPVVASNVTGPAELVVDGETGFLVPVMNIDTIVNAILKLIQNPDLRNQLGEKARKRAIEHFSIEKYVTGVEKIFEEVLNH</sequence>
<dbReference type="InterPro" id="IPR001296">
    <property type="entry name" value="Glyco_trans_1"/>
</dbReference>
<evidence type="ECO:0000313" key="5">
    <source>
        <dbReference type="EMBL" id="GER93556.1"/>
    </source>
</evidence>
<gene>
    <name evidence="5" type="ORF">A45J_1302</name>
</gene>
<evidence type="ECO:0000259" key="4">
    <source>
        <dbReference type="Pfam" id="PF13439"/>
    </source>
</evidence>
<evidence type="ECO:0000256" key="1">
    <source>
        <dbReference type="ARBA" id="ARBA00022676"/>
    </source>
</evidence>
<evidence type="ECO:0000259" key="3">
    <source>
        <dbReference type="Pfam" id="PF00534"/>
    </source>
</evidence>
<dbReference type="Pfam" id="PF13439">
    <property type="entry name" value="Glyco_transf_4"/>
    <property type="match status" value="1"/>
</dbReference>
<feature type="domain" description="Glycosyl transferase family 1" evidence="3">
    <location>
        <begin position="212"/>
        <end position="377"/>
    </location>
</feature>
<organism evidence="5">
    <name type="scientific">hot springs metagenome</name>
    <dbReference type="NCBI Taxonomy" id="433727"/>
    <lineage>
        <taxon>unclassified sequences</taxon>
        <taxon>metagenomes</taxon>
        <taxon>ecological metagenomes</taxon>
    </lineage>
</organism>
<comment type="caution">
    <text evidence="5">The sequence shown here is derived from an EMBL/GenBank/DDBJ whole genome shotgun (WGS) entry which is preliminary data.</text>
</comment>
<accession>A0A5J4L7Q9</accession>